<comment type="pathway">
    <text evidence="2">Protein modification; protein ubiquitination.</text>
</comment>
<comment type="catalytic activity">
    <reaction evidence="1">
        <text>S-ubiquitinyl-[E2 ubiquitin-conjugating enzyme]-L-cysteine + [acceptor protein]-L-lysine = [E2 ubiquitin-conjugating enzyme]-L-cysteine + N(6)-ubiquitinyl-[acceptor protein]-L-lysine.</text>
        <dbReference type="EC" id="2.3.2.26"/>
    </reaction>
</comment>
<evidence type="ECO:0000256" key="3">
    <source>
        <dbReference type="ARBA" id="ARBA00012485"/>
    </source>
</evidence>
<dbReference type="InterPro" id="IPR035983">
    <property type="entry name" value="Hect_E3_ubiquitin_ligase"/>
</dbReference>
<organism evidence="9 10">
    <name type="scientific">Stentor coeruleus</name>
    <dbReference type="NCBI Taxonomy" id="5963"/>
    <lineage>
        <taxon>Eukaryota</taxon>
        <taxon>Sar</taxon>
        <taxon>Alveolata</taxon>
        <taxon>Ciliophora</taxon>
        <taxon>Postciliodesmatophora</taxon>
        <taxon>Heterotrichea</taxon>
        <taxon>Heterotrichida</taxon>
        <taxon>Stentoridae</taxon>
        <taxon>Stentor</taxon>
    </lineage>
</organism>
<dbReference type="PROSITE" id="PS50237">
    <property type="entry name" value="HECT"/>
    <property type="match status" value="1"/>
</dbReference>
<keyword evidence="10" id="KW-1185">Reference proteome</keyword>
<evidence type="ECO:0000256" key="5">
    <source>
        <dbReference type="ARBA" id="ARBA00022786"/>
    </source>
</evidence>
<dbReference type="Gene3D" id="3.30.2160.10">
    <property type="entry name" value="Hect, E3 ligase catalytic domain"/>
    <property type="match status" value="1"/>
</dbReference>
<protein>
    <recommendedName>
        <fullName evidence="3">HECT-type E3 ubiquitin transferase</fullName>
        <ecNumber evidence="3">2.3.2.26</ecNumber>
    </recommendedName>
</protein>
<dbReference type="OrthoDB" id="8068875at2759"/>
<keyword evidence="5 6" id="KW-0833">Ubl conjugation pathway</keyword>
<dbReference type="GO" id="GO:0061630">
    <property type="term" value="F:ubiquitin protein ligase activity"/>
    <property type="evidence" value="ECO:0007669"/>
    <property type="project" value="UniProtKB-EC"/>
</dbReference>
<dbReference type="SUPFAM" id="SSF56204">
    <property type="entry name" value="Hect, E3 ligase catalytic domain"/>
    <property type="match status" value="1"/>
</dbReference>
<feature type="region of interest" description="Disordered" evidence="7">
    <location>
        <begin position="56"/>
        <end position="96"/>
    </location>
</feature>
<dbReference type="SMART" id="SM00119">
    <property type="entry name" value="HECTc"/>
    <property type="match status" value="1"/>
</dbReference>
<dbReference type="InterPro" id="IPR050409">
    <property type="entry name" value="E3_ubiq-protein_ligase"/>
</dbReference>
<dbReference type="GO" id="GO:0006511">
    <property type="term" value="P:ubiquitin-dependent protein catabolic process"/>
    <property type="evidence" value="ECO:0007669"/>
    <property type="project" value="TreeGrafter"/>
</dbReference>
<dbReference type="PANTHER" id="PTHR11254">
    <property type="entry name" value="HECT DOMAIN UBIQUITIN-PROTEIN LIGASE"/>
    <property type="match status" value="1"/>
</dbReference>
<keyword evidence="4" id="KW-0808">Transferase</keyword>
<proteinExistence type="predicted"/>
<dbReference type="Gene3D" id="3.90.1750.10">
    <property type="entry name" value="Hect, E3 ligase catalytic domains"/>
    <property type="match status" value="1"/>
</dbReference>
<dbReference type="FunFam" id="3.30.2410.10:FF:000009">
    <property type="entry name" value="Probable E3 ubiquitin-protein ligase HECTD2"/>
    <property type="match status" value="1"/>
</dbReference>
<dbReference type="GO" id="GO:0005737">
    <property type="term" value="C:cytoplasm"/>
    <property type="evidence" value="ECO:0007669"/>
    <property type="project" value="TreeGrafter"/>
</dbReference>
<evidence type="ECO:0000256" key="7">
    <source>
        <dbReference type="SAM" id="MobiDB-lite"/>
    </source>
</evidence>
<dbReference type="Proteomes" id="UP000187209">
    <property type="component" value="Unassembled WGS sequence"/>
</dbReference>
<evidence type="ECO:0000259" key="8">
    <source>
        <dbReference type="PROSITE" id="PS50237"/>
    </source>
</evidence>
<dbReference type="InterPro" id="IPR000569">
    <property type="entry name" value="HECT_dom"/>
</dbReference>
<evidence type="ECO:0000256" key="6">
    <source>
        <dbReference type="PROSITE-ProRule" id="PRU00104"/>
    </source>
</evidence>
<feature type="active site" description="Glycyl thioester intermediate" evidence="6">
    <location>
        <position position="436"/>
    </location>
</feature>
<sequence>MGNRAMNNLVRNMSVLYKEEIERGLVLQCPICGKRFSGPASARKLEGHVNKCLDSGGAKKPKNMQNPQNNPNAGLARSGSAVFGPVQKNPQQPQLSPKLQRVRNNLNSLRVSWEQSYVNLQVSREDLFVDSLELMLGFNEQALRSEFHIQFKGEQAQDAGGLTKEWLNLMIKDLLSDGFRLFHLTETEEPRYTFIRNSFDPDLFTLTGKIIGKAILENIPLPCSFSMLVLKHILNHEITNDDIKYISTDLYNSMKYIEAHNIEGIFYETFSITEDNGKIYDFIQDGREIQITEETKEIYINLRAEYELKTSIEQSAECFNKGLYSVFPKNIITDLTPEELDFLICGASIIDVKEWRRFSLYKGEFSERHVVVRWFWDVLEDFSQKELRDLLTFVTGTSRVPPEGFGGLKTTRGDPAQFTLEPMQWFSGALPRAHTCFNRMDLPIYRNRFELRDALLQVIQNHILGFGLE</sequence>
<feature type="domain" description="HECT" evidence="8">
    <location>
        <begin position="139"/>
        <end position="469"/>
    </location>
</feature>
<name>A0A1R2CKB3_9CILI</name>
<accession>A0A1R2CKB3</accession>
<evidence type="ECO:0000256" key="1">
    <source>
        <dbReference type="ARBA" id="ARBA00000885"/>
    </source>
</evidence>
<gene>
    <name evidence="9" type="ORF">SteCoe_8368</name>
</gene>
<dbReference type="AlphaFoldDB" id="A0A1R2CKB3"/>
<reference evidence="9 10" key="1">
    <citation type="submission" date="2016-11" db="EMBL/GenBank/DDBJ databases">
        <title>The macronuclear genome of Stentor coeruleus: a giant cell with tiny introns.</title>
        <authorList>
            <person name="Slabodnick M."/>
            <person name="Ruby J.G."/>
            <person name="Reiff S.B."/>
            <person name="Swart E.C."/>
            <person name="Gosai S."/>
            <person name="Prabakaran S."/>
            <person name="Witkowska E."/>
            <person name="Larue G.E."/>
            <person name="Fisher S."/>
            <person name="Freeman R.M."/>
            <person name="Gunawardena J."/>
            <person name="Chu W."/>
            <person name="Stover N.A."/>
            <person name="Gregory B.D."/>
            <person name="Nowacki M."/>
            <person name="Derisi J."/>
            <person name="Roy S.W."/>
            <person name="Marshall W.F."/>
            <person name="Sood P."/>
        </authorList>
    </citation>
    <scope>NUCLEOTIDE SEQUENCE [LARGE SCALE GENOMIC DNA]</scope>
    <source>
        <strain evidence="9">WM001</strain>
    </source>
</reference>
<dbReference type="Gene3D" id="3.30.2410.10">
    <property type="entry name" value="Hect, E3 ligase catalytic domain"/>
    <property type="match status" value="1"/>
</dbReference>
<evidence type="ECO:0000256" key="2">
    <source>
        <dbReference type="ARBA" id="ARBA00004906"/>
    </source>
</evidence>
<evidence type="ECO:0000313" key="9">
    <source>
        <dbReference type="EMBL" id="OMJ89469.1"/>
    </source>
</evidence>
<dbReference type="EMBL" id="MPUH01000125">
    <property type="protein sequence ID" value="OMJ89469.1"/>
    <property type="molecule type" value="Genomic_DNA"/>
</dbReference>
<dbReference type="PANTHER" id="PTHR11254:SF440">
    <property type="entry name" value="E3 UBIQUITIN-PROTEIN LIGASE NEDD-4"/>
    <property type="match status" value="1"/>
</dbReference>
<comment type="caution">
    <text evidence="9">The sequence shown here is derived from an EMBL/GenBank/DDBJ whole genome shotgun (WGS) entry which is preliminary data.</text>
</comment>
<feature type="compositionally biased region" description="Low complexity" evidence="7">
    <location>
        <begin position="63"/>
        <end position="72"/>
    </location>
</feature>
<evidence type="ECO:0000256" key="4">
    <source>
        <dbReference type="ARBA" id="ARBA00022679"/>
    </source>
</evidence>
<dbReference type="EC" id="2.3.2.26" evidence="3"/>
<evidence type="ECO:0000313" key="10">
    <source>
        <dbReference type="Proteomes" id="UP000187209"/>
    </source>
</evidence>
<dbReference type="GO" id="GO:0016567">
    <property type="term" value="P:protein ubiquitination"/>
    <property type="evidence" value="ECO:0007669"/>
    <property type="project" value="TreeGrafter"/>
</dbReference>
<dbReference type="Pfam" id="PF00632">
    <property type="entry name" value="HECT"/>
    <property type="match status" value="1"/>
</dbReference>